<comment type="subcellular location">
    <subcellularLocation>
        <location evidence="1">Cell inner membrane</location>
        <topology evidence="1">Multi-pass membrane protein</topology>
    </subcellularLocation>
    <subcellularLocation>
        <location evidence="13">Cell membrane</location>
        <topology evidence="13">Lipid-anchor</topology>
    </subcellularLocation>
</comment>
<evidence type="ECO:0000256" key="2">
    <source>
        <dbReference type="ARBA" id="ARBA00007613"/>
    </source>
</evidence>
<keyword evidence="5" id="KW-0997">Cell inner membrane</keyword>
<dbReference type="GO" id="GO:0030244">
    <property type="term" value="P:cellulose biosynthetic process"/>
    <property type="evidence" value="ECO:0007669"/>
    <property type="project" value="UniProtKB-KW"/>
</dbReference>
<evidence type="ECO:0000256" key="11">
    <source>
        <dbReference type="ARBA" id="ARBA00023136"/>
    </source>
</evidence>
<feature type="transmembrane region" description="Helical" evidence="15">
    <location>
        <begin position="480"/>
        <end position="501"/>
    </location>
</feature>
<keyword evidence="4" id="KW-1003">Cell membrane</keyword>
<dbReference type="InterPro" id="IPR010131">
    <property type="entry name" value="MdtP/NodT-like"/>
</dbReference>
<evidence type="ECO:0000256" key="15">
    <source>
        <dbReference type="SAM" id="Phobius"/>
    </source>
</evidence>
<keyword evidence="9" id="KW-0135">Cellulose biosynthesis</keyword>
<keyword evidence="13" id="KW-1134">Transmembrane beta strand</keyword>
<evidence type="ECO:0000256" key="9">
    <source>
        <dbReference type="ARBA" id="ARBA00022916"/>
    </source>
</evidence>
<proteinExistence type="inferred from homology"/>
<feature type="transmembrane region" description="Helical" evidence="15">
    <location>
        <begin position="513"/>
        <end position="531"/>
    </location>
</feature>
<evidence type="ECO:0000313" key="19">
    <source>
        <dbReference type="Proteomes" id="UP000035170"/>
    </source>
</evidence>
<evidence type="ECO:0000256" key="14">
    <source>
        <dbReference type="SAM" id="Coils"/>
    </source>
</evidence>
<dbReference type="Pfam" id="PF13632">
    <property type="entry name" value="Glyco_trans_2_3"/>
    <property type="match status" value="1"/>
</dbReference>
<dbReference type="GO" id="GO:0016760">
    <property type="term" value="F:cellulose synthase (UDP-forming) activity"/>
    <property type="evidence" value="ECO:0007669"/>
    <property type="project" value="UniProtKB-EC"/>
</dbReference>
<comment type="catalytic activity">
    <reaction evidence="12">
        <text>[(1-&gt;4)-beta-D-glucosyl](n) + UDP-alpha-D-glucose = [(1-&gt;4)-beta-D-glucosyl](n+1) + UDP + H(+)</text>
        <dbReference type="Rhea" id="RHEA:19929"/>
        <dbReference type="Rhea" id="RHEA-COMP:10033"/>
        <dbReference type="Rhea" id="RHEA-COMP:10034"/>
        <dbReference type="ChEBI" id="CHEBI:15378"/>
        <dbReference type="ChEBI" id="CHEBI:18246"/>
        <dbReference type="ChEBI" id="CHEBI:58223"/>
        <dbReference type="ChEBI" id="CHEBI:58885"/>
        <dbReference type="EC" id="2.4.1.12"/>
    </reaction>
</comment>
<dbReference type="Gene3D" id="3.90.550.10">
    <property type="entry name" value="Spore Coat Polysaccharide Biosynthesis Protein SpsA, Chain A"/>
    <property type="match status" value="1"/>
</dbReference>
<keyword evidence="7" id="KW-0808">Transferase</keyword>
<dbReference type="InterPro" id="IPR003423">
    <property type="entry name" value="OMP_efflux"/>
</dbReference>
<dbReference type="EC" id="2.4.1.12" evidence="3"/>
<comment type="caution">
    <text evidence="18">The sequence shown here is derived from an EMBL/GenBank/DDBJ whole genome shotgun (WGS) entry which is preliminary data.</text>
</comment>
<evidence type="ECO:0000256" key="13">
    <source>
        <dbReference type="RuleBase" id="RU362097"/>
    </source>
</evidence>
<dbReference type="InterPro" id="IPR029044">
    <property type="entry name" value="Nucleotide-diphossugar_trans"/>
</dbReference>
<evidence type="ECO:0000256" key="7">
    <source>
        <dbReference type="ARBA" id="ARBA00022679"/>
    </source>
</evidence>
<dbReference type="Pfam" id="PF02321">
    <property type="entry name" value="OEP"/>
    <property type="match status" value="2"/>
</dbReference>
<feature type="coiled-coil region" evidence="14">
    <location>
        <begin position="1064"/>
        <end position="1115"/>
    </location>
</feature>
<gene>
    <name evidence="18" type="primary">oprM4</name>
    <name evidence="18" type="ORF">VPARA_50740</name>
</gene>
<dbReference type="AlphaFoldDB" id="A0A0H2LU15"/>
<feature type="domain" description="PilZ" evidence="16">
    <location>
        <begin position="538"/>
        <end position="628"/>
    </location>
</feature>
<evidence type="ECO:0000256" key="8">
    <source>
        <dbReference type="ARBA" id="ARBA00022692"/>
    </source>
</evidence>
<feature type="domain" description="Glycosyltransferase 2-like" evidence="17">
    <location>
        <begin position="200"/>
        <end position="394"/>
    </location>
</feature>
<dbReference type="Pfam" id="PF07238">
    <property type="entry name" value="PilZ"/>
    <property type="match status" value="1"/>
</dbReference>
<feature type="transmembrane region" description="Helical" evidence="15">
    <location>
        <begin position="407"/>
        <end position="425"/>
    </location>
</feature>
<dbReference type="SUPFAM" id="SSF53448">
    <property type="entry name" value="Nucleotide-diphospho-sugar transferases"/>
    <property type="match status" value="1"/>
</dbReference>
<keyword evidence="13" id="KW-0564">Palmitate</keyword>
<evidence type="ECO:0000256" key="1">
    <source>
        <dbReference type="ARBA" id="ARBA00004429"/>
    </source>
</evidence>
<evidence type="ECO:0000256" key="6">
    <source>
        <dbReference type="ARBA" id="ARBA00022676"/>
    </source>
</evidence>
<feature type="transmembrane region" description="Helical" evidence="15">
    <location>
        <begin position="12"/>
        <end position="29"/>
    </location>
</feature>
<dbReference type="PRINTS" id="PR01439">
    <property type="entry name" value="CELLSNTHASEA"/>
</dbReference>
<feature type="transmembrane region" description="Helical" evidence="15">
    <location>
        <begin position="68"/>
        <end position="92"/>
    </location>
</feature>
<keyword evidence="10 15" id="KW-1133">Transmembrane helix</keyword>
<feature type="transmembrane region" description="Helical" evidence="15">
    <location>
        <begin position="376"/>
        <end position="395"/>
    </location>
</feature>
<evidence type="ECO:0000256" key="5">
    <source>
        <dbReference type="ARBA" id="ARBA00022519"/>
    </source>
</evidence>
<keyword evidence="14" id="KW-0175">Coiled coil</keyword>
<keyword evidence="11 13" id="KW-0472">Membrane</keyword>
<feature type="transmembrane region" description="Helical" evidence="15">
    <location>
        <begin position="36"/>
        <end position="56"/>
    </location>
</feature>
<dbReference type="CDD" id="cd06421">
    <property type="entry name" value="CESA_CelA_like"/>
    <property type="match status" value="1"/>
</dbReference>
<dbReference type="Gene3D" id="2.20.200.10">
    <property type="entry name" value="Outer membrane efflux proteins (OEP)"/>
    <property type="match status" value="1"/>
</dbReference>
<dbReference type="GO" id="GO:0005886">
    <property type="term" value="C:plasma membrane"/>
    <property type="evidence" value="ECO:0007669"/>
    <property type="project" value="UniProtKB-SubCell"/>
</dbReference>
<keyword evidence="13" id="KW-0449">Lipoprotein</keyword>
<dbReference type="PANTHER" id="PTHR43867:SF2">
    <property type="entry name" value="CELLULOSE SYNTHASE CATALYTIC SUBUNIT A [UDP-FORMING]"/>
    <property type="match status" value="1"/>
</dbReference>
<dbReference type="Gene3D" id="1.20.1600.10">
    <property type="entry name" value="Outer membrane efflux proteins (OEP)"/>
    <property type="match status" value="1"/>
</dbReference>
<evidence type="ECO:0000256" key="10">
    <source>
        <dbReference type="ARBA" id="ARBA00022989"/>
    </source>
</evidence>
<sequence length="1136" mass="124269">MSHLIATPEFQLNALVAGLALLLMTWGRVDRTSHRMLFGALTALLLMRYAVWRVVATMPPSDLGFETLFAWVFLCFELTAIVYTLMSIHMLVRRRDNHQLADRGEAALRSRGAQVPAVDVFICTYNEELAVLEKTIIAAQAIDYPQLKVWVLDDTRRDWLRDYCERRGVHYARRPDNSHAKAGNLNNGLRISADVTNAPYILVLDADFAPQRQIVYRMLGLFADRKVGLVQTPQFYYNADPIQHNLRATDSWVDEQRVFFDVLQPAKDAVDSAFCVGTSFIVRRDLITAAGGFPVGSVCEDIHTTYLLLRHGHITRWLGERLSNGLSAESIIDYINQRSRWCLGTVQLALLPQGPLRGKGFSLSARLHFLHGLLHWLGKPFMALIMLAPALYWYAGVSVFHATPQAFAAYGLPPLMMFWAYSYWISQRRCLPVFSEVSQLVAAMAVTSTLASAMLRPFGRPFKVTNKGLDRSKTVVHWKLVAMFGGLLVALQLGGASVALSGEALTPGDELNLVWTGIALLLCLAALMACVDLPRPEQEERFPWRARTRVRTAAGEGDARFVNIAADGALLEAKAPLKRLRVGQPLEVHVDPVGWLPARLARKSSAGAELRFDGISETQREQLVSHVFTVPPSHVAVQVRPWRAASALLASAGFGAPGAGFMRLFLRLFLLVLATCVVLVVSGCNLTPPLKQPDLTVPAQWPAGATVPNAEPVDWRGFVQDEELRGLIATALAQNRDLRAYAARAREARAVYAGSRASLFPQIGLSGHAQRAQTTTQGSLSPLGNVPSDGRVSNSFDIQAGVTSYELDFFGRQQSATQQTGSLAEAGNKDFAAAHMNLVGEVSNAYLTLRADRALLALANANESGLSANADMIGRAKAAGGAAQLDVYRSQSLLQNARVKQEEFRMRVAQDIQWLNVLVGQPVSPDTGSARPWPERSTAQVAAGLPSSLLQRRPDLLAAYSRVEAANSGVGAAKAEMLPTISLTALAGGVSRELSTLLSSGNSSWAGVLGVSLPLFDWGRRSANITANEERLVAAMASYEHAAQMAFRETANALIADDHLRPQLEAQQARVQALEKVANIARTRFRSGLEDYFASQDAQRELYAEQQQLIELQLKEAVNMVNLYKALGGGWQGAQA</sequence>
<evidence type="ECO:0000256" key="12">
    <source>
        <dbReference type="ARBA" id="ARBA00048682"/>
    </source>
</evidence>
<dbReference type="InterPro" id="IPR001173">
    <property type="entry name" value="Glyco_trans_2-like"/>
</dbReference>
<evidence type="ECO:0000256" key="4">
    <source>
        <dbReference type="ARBA" id="ARBA00022475"/>
    </source>
</evidence>
<dbReference type="InterPro" id="IPR003919">
    <property type="entry name" value="Cell_synth_A"/>
</dbReference>
<evidence type="ECO:0000256" key="3">
    <source>
        <dbReference type="ARBA" id="ARBA00012539"/>
    </source>
</evidence>
<dbReference type="NCBIfam" id="TIGR01845">
    <property type="entry name" value="outer_NodT"/>
    <property type="match status" value="1"/>
</dbReference>
<protein>
    <recommendedName>
        <fullName evidence="3">cellulose synthase (UDP-forming)</fullName>
        <ecNumber evidence="3">2.4.1.12</ecNumber>
    </recommendedName>
</protein>
<dbReference type="InterPro" id="IPR009875">
    <property type="entry name" value="PilZ_domain"/>
</dbReference>
<dbReference type="Proteomes" id="UP000035170">
    <property type="component" value="Unassembled WGS sequence"/>
</dbReference>
<keyword evidence="8 13" id="KW-0812">Transmembrane</keyword>
<keyword evidence="6" id="KW-0328">Glycosyltransferase</keyword>
<dbReference type="PATRIC" id="fig|34073.19.peg.5192"/>
<comment type="similarity">
    <text evidence="2 13">Belongs to the outer membrane factor (OMF) (TC 1.B.17) family.</text>
</comment>
<dbReference type="RefSeq" id="WP_047786497.1">
    <property type="nucleotide sequence ID" value="NZ_JZWI01000030.1"/>
</dbReference>
<feature type="transmembrane region" description="Helical" evidence="15">
    <location>
        <begin position="664"/>
        <end position="683"/>
    </location>
</feature>
<accession>A0A0H2LU15</accession>
<evidence type="ECO:0000259" key="17">
    <source>
        <dbReference type="Pfam" id="PF13632"/>
    </source>
</evidence>
<dbReference type="GO" id="GO:0006011">
    <property type="term" value="P:UDP-alpha-D-glucose metabolic process"/>
    <property type="evidence" value="ECO:0007669"/>
    <property type="project" value="InterPro"/>
</dbReference>
<name>A0A0H2LU15_VARPD</name>
<dbReference type="GO" id="GO:0015562">
    <property type="term" value="F:efflux transmembrane transporter activity"/>
    <property type="evidence" value="ECO:0007669"/>
    <property type="project" value="InterPro"/>
</dbReference>
<dbReference type="EMBL" id="JZWI01000030">
    <property type="protein sequence ID" value="KLN53743.1"/>
    <property type="molecule type" value="Genomic_DNA"/>
</dbReference>
<evidence type="ECO:0000313" key="18">
    <source>
        <dbReference type="EMBL" id="KLN53743.1"/>
    </source>
</evidence>
<evidence type="ECO:0000259" key="16">
    <source>
        <dbReference type="Pfam" id="PF07238"/>
    </source>
</evidence>
<dbReference type="InterPro" id="IPR050321">
    <property type="entry name" value="Glycosyltr_2/OpgH_subfam"/>
</dbReference>
<dbReference type="SUPFAM" id="SSF56954">
    <property type="entry name" value="Outer membrane efflux proteins (OEP)"/>
    <property type="match status" value="1"/>
</dbReference>
<dbReference type="GO" id="GO:0035438">
    <property type="term" value="F:cyclic-di-GMP binding"/>
    <property type="evidence" value="ECO:0007669"/>
    <property type="project" value="InterPro"/>
</dbReference>
<dbReference type="PANTHER" id="PTHR43867">
    <property type="entry name" value="CELLULOSE SYNTHASE CATALYTIC SUBUNIT A [UDP-FORMING]"/>
    <property type="match status" value="1"/>
</dbReference>
<organism evidence="18 19">
    <name type="scientific">Variovorax paradoxus</name>
    <dbReference type="NCBI Taxonomy" id="34073"/>
    <lineage>
        <taxon>Bacteria</taxon>
        <taxon>Pseudomonadati</taxon>
        <taxon>Pseudomonadota</taxon>
        <taxon>Betaproteobacteria</taxon>
        <taxon>Burkholderiales</taxon>
        <taxon>Comamonadaceae</taxon>
        <taxon>Variovorax</taxon>
    </lineage>
</organism>
<reference evidence="18 19" key="1">
    <citation type="submission" date="2015-03" db="EMBL/GenBank/DDBJ databases">
        <title>Genome sequence of Variovorax paradoxus TBEA6.</title>
        <authorList>
            <person name="Poehlein A."/>
            <person name="Schuldes J."/>
            <person name="Wuebbeler J.H."/>
            <person name="Hiessl S."/>
            <person name="Steinbuechel A."/>
            <person name="Daniel R."/>
        </authorList>
    </citation>
    <scope>NUCLEOTIDE SEQUENCE [LARGE SCALE GENOMIC DNA]</scope>
    <source>
        <strain evidence="18 19">TBEA6</strain>
    </source>
</reference>
<keyword evidence="19" id="KW-1185">Reference proteome</keyword>